<dbReference type="RefSeq" id="WP_407864653.1">
    <property type="nucleotide sequence ID" value="NZ_BAAFZP010000001.1"/>
</dbReference>
<dbReference type="Proteomes" id="UP001628091">
    <property type="component" value="Unassembled WGS sequence"/>
</dbReference>
<accession>A0ABQ0GZ35</accession>
<gene>
    <name evidence="1" type="ORF">PPNSA23_18510</name>
</gene>
<reference evidence="1 2" key="1">
    <citation type="submission" date="2024-10" db="EMBL/GenBank/DDBJ databases">
        <title>Isolation, draft genome sequencing and identification of Phyllobacterium sp. NSA23, isolated from leaf soil.</title>
        <authorList>
            <person name="Akita H."/>
        </authorList>
    </citation>
    <scope>NUCLEOTIDE SEQUENCE [LARGE SCALE GENOMIC DNA]</scope>
    <source>
        <strain evidence="1 2">NSA23</strain>
    </source>
</reference>
<sequence length="311" mass="34749">MANERITENLVRNQLRDLGYYSLSSDIRVEEQKSEIEAVKRLLRAASKSGKGGNGSPEFIISASSTPDFLVIVECKASVRNHESPTHADPVRYAVDGVLHYANFLSKEFNVIAVAASGQTKTQLKISTFIQTKGSSGAKPLTSRAGSVINEIIPWDDYITHGVFDPAVQKLRHDELMEFSRELHDFMRDHMKLTEAEKPLMVSGTLLALRNKGFVASYDAYSPEELQEQWLHFIKQELKSAEIPNSKEVSITQPYASIAVHPELGKPSGKTAKKFPKGVLHELIRMLNEKVWPFVSVYHDFDIVASFTGNS</sequence>
<keyword evidence="2" id="KW-1185">Reference proteome</keyword>
<comment type="caution">
    <text evidence="1">The sequence shown here is derived from an EMBL/GenBank/DDBJ whole genome shotgun (WGS) entry which is preliminary data.</text>
</comment>
<name>A0ABQ0GZ35_9HYPH</name>
<organism evidence="1 2">
    <name type="scientific">Phyllobacterium phragmitis</name>
    <dbReference type="NCBI Taxonomy" id="2670329"/>
    <lineage>
        <taxon>Bacteria</taxon>
        <taxon>Pseudomonadati</taxon>
        <taxon>Pseudomonadota</taxon>
        <taxon>Alphaproteobacteria</taxon>
        <taxon>Hyphomicrobiales</taxon>
        <taxon>Phyllobacteriaceae</taxon>
        <taxon>Phyllobacterium</taxon>
    </lineage>
</organism>
<proteinExistence type="predicted"/>
<protein>
    <recommendedName>
        <fullName evidence="3">Type I restriction enzyme R protein N-terminal domain-containing protein</fullName>
    </recommendedName>
</protein>
<evidence type="ECO:0008006" key="3">
    <source>
        <dbReference type="Google" id="ProtNLM"/>
    </source>
</evidence>
<evidence type="ECO:0000313" key="2">
    <source>
        <dbReference type="Proteomes" id="UP001628091"/>
    </source>
</evidence>
<evidence type="ECO:0000313" key="1">
    <source>
        <dbReference type="EMBL" id="GAB1581908.1"/>
    </source>
</evidence>
<dbReference type="EMBL" id="BAAFZP010000001">
    <property type="protein sequence ID" value="GAB1581908.1"/>
    <property type="molecule type" value="Genomic_DNA"/>
</dbReference>